<accession>A0A9D0ZZT3</accession>
<evidence type="ECO:0000259" key="1">
    <source>
        <dbReference type="Pfam" id="PF04016"/>
    </source>
</evidence>
<evidence type="ECO:0000313" key="3">
    <source>
        <dbReference type="EMBL" id="HIR01605.1"/>
    </source>
</evidence>
<evidence type="ECO:0000259" key="2">
    <source>
        <dbReference type="Pfam" id="PF13938"/>
    </source>
</evidence>
<dbReference type="InterPro" id="IPR007161">
    <property type="entry name" value="DUF364"/>
</dbReference>
<dbReference type="InterPro" id="IPR025251">
    <property type="entry name" value="DUF4213"/>
</dbReference>
<comment type="caution">
    <text evidence="3">The sequence shown here is derived from an EMBL/GenBank/DDBJ whole genome shotgun (WGS) entry which is preliminary data.</text>
</comment>
<dbReference type="Pfam" id="PF13938">
    <property type="entry name" value="DUF4213"/>
    <property type="match status" value="1"/>
</dbReference>
<dbReference type="Pfam" id="PF04016">
    <property type="entry name" value="DUF364"/>
    <property type="match status" value="1"/>
</dbReference>
<sequence>MSHKECCDAGTKTGPISFPGTYEPNTPWKLYNHLIGGIPEDIEVTDVCLGSHWCYVEAACGMGVSMLVRGGASRTYRQDLRGMKLREVAELSKSWSFPEATIGVAALNAWYAQPDKLDALGAVYEEPVELPDGSIRKLDAFETYREEYAGKKVVVVGHFPHVERVAEVAGLTVLERSCTSPLDVPDPACEYVVPAADFLFVTGTTFTNKTAPRLLDLAKNARVIMVGPSVVMSPFLFRWGVEALAGSCVADPEKVRTAVKIGAGRLFGEALRMLMVKAPR</sequence>
<protein>
    <submittedName>
        <fullName evidence="3">DUF364 domain-containing protein</fullName>
    </submittedName>
</protein>
<reference evidence="3" key="1">
    <citation type="submission" date="2020-10" db="EMBL/GenBank/DDBJ databases">
        <authorList>
            <person name="Gilroy R."/>
        </authorList>
    </citation>
    <scope>NUCLEOTIDE SEQUENCE</scope>
    <source>
        <strain evidence="3">ChiGjej1B1-2707</strain>
    </source>
</reference>
<name>A0A9D0ZZT3_9ACTN</name>
<gene>
    <name evidence="3" type="ORF">IAA69_05005</name>
</gene>
<proteinExistence type="predicted"/>
<reference evidence="3" key="2">
    <citation type="journal article" date="2021" name="PeerJ">
        <title>Extensive microbial diversity within the chicken gut microbiome revealed by metagenomics and culture.</title>
        <authorList>
            <person name="Gilroy R."/>
            <person name="Ravi A."/>
            <person name="Getino M."/>
            <person name="Pursley I."/>
            <person name="Horton D.L."/>
            <person name="Alikhan N.F."/>
            <person name="Baker D."/>
            <person name="Gharbi K."/>
            <person name="Hall N."/>
            <person name="Watson M."/>
            <person name="Adriaenssens E.M."/>
            <person name="Foster-Nyarko E."/>
            <person name="Jarju S."/>
            <person name="Secka A."/>
            <person name="Antonio M."/>
            <person name="Oren A."/>
            <person name="Chaudhuri R.R."/>
            <person name="La Ragione R."/>
            <person name="Hildebrand F."/>
            <person name="Pallen M.J."/>
        </authorList>
    </citation>
    <scope>NUCLEOTIDE SEQUENCE</scope>
    <source>
        <strain evidence="3">ChiGjej1B1-2707</strain>
    </source>
</reference>
<dbReference type="AlphaFoldDB" id="A0A9D0ZZT3"/>
<dbReference type="SUPFAM" id="SSF159713">
    <property type="entry name" value="Dhaf3308-like"/>
    <property type="match status" value="1"/>
</dbReference>
<feature type="domain" description="Putative heavy-metal chelation" evidence="1">
    <location>
        <begin position="139"/>
        <end position="265"/>
    </location>
</feature>
<evidence type="ECO:0000313" key="4">
    <source>
        <dbReference type="Proteomes" id="UP000824261"/>
    </source>
</evidence>
<feature type="domain" description="DUF4213" evidence="2">
    <location>
        <begin position="31"/>
        <end position="111"/>
    </location>
</feature>
<dbReference type="EMBL" id="DVGB01000059">
    <property type="protein sequence ID" value="HIR01605.1"/>
    <property type="molecule type" value="Genomic_DNA"/>
</dbReference>
<dbReference type="Gene3D" id="3.30.390.100">
    <property type="match status" value="1"/>
</dbReference>
<dbReference type="Gene3D" id="3.40.50.11590">
    <property type="match status" value="1"/>
</dbReference>
<dbReference type="Proteomes" id="UP000824261">
    <property type="component" value="Unassembled WGS sequence"/>
</dbReference>
<organism evidence="3 4">
    <name type="scientific">Candidatus Aveggerthella stercoripullorum</name>
    <dbReference type="NCBI Taxonomy" id="2840688"/>
    <lineage>
        <taxon>Bacteria</taxon>
        <taxon>Bacillati</taxon>
        <taxon>Actinomycetota</taxon>
        <taxon>Coriobacteriia</taxon>
        <taxon>Eggerthellales</taxon>
        <taxon>Eggerthellaceae</taxon>
        <taxon>Eggerthellaceae incertae sedis</taxon>
        <taxon>Candidatus Aveggerthella</taxon>
    </lineage>
</organism>